<reference evidence="3 4" key="1">
    <citation type="submission" date="2024-11" db="EMBL/GenBank/DDBJ databases">
        <title>A near-complete genome assembly of Cinchona calisaya.</title>
        <authorList>
            <person name="Lian D.C."/>
            <person name="Zhao X.W."/>
            <person name="Wei L."/>
        </authorList>
    </citation>
    <scope>NUCLEOTIDE SEQUENCE [LARGE SCALE GENOMIC DNA]</scope>
    <source>
        <tissue evidence="3">Nenye</tissue>
    </source>
</reference>
<evidence type="ECO:0000313" key="4">
    <source>
        <dbReference type="Proteomes" id="UP001630127"/>
    </source>
</evidence>
<feature type="compositionally biased region" description="Basic and acidic residues" evidence="1">
    <location>
        <begin position="35"/>
        <end position="50"/>
    </location>
</feature>
<gene>
    <name evidence="3" type="ORF">ACH5RR_028931</name>
</gene>
<dbReference type="SMART" id="SM00343">
    <property type="entry name" value="ZnF_C2HC"/>
    <property type="match status" value="2"/>
</dbReference>
<feature type="domain" description="CCHC-type" evidence="2">
    <location>
        <begin position="134"/>
        <end position="150"/>
    </location>
</feature>
<dbReference type="Proteomes" id="UP001630127">
    <property type="component" value="Unassembled WGS sequence"/>
</dbReference>
<feature type="compositionally biased region" description="Acidic residues" evidence="1">
    <location>
        <begin position="77"/>
        <end position="88"/>
    </location>
</feature>
<feature type="region of interest" description="Disordered" evidence="1">
    <location>
        <begin position="35"/>
        <end position="58"/>
    </location>
</feature>
<evidence type="ECO:0000256" key="1">
    <source>
        <dbReference type="SAM" id="MobiDB-lite"/>
    </source>
</evidence>
<proteinExistence type="predicted"/>
<keyword evidence="4" id="KW-1185">Reference proteome</keyword>
<accession>A0ABD2YU38</accession>
<dbReference type="SUPFAM" id="SSF57756">
    <property type="entry name" value="Retrovirus zinc finger-like domains"/>
    <property type="match status" value="1"/>
</dbReference>
<evidence type="ECO:0000313" key="3">
    <source>
        <dbReference type="EMBL" id="KAL3509530.1"/>
    </source>
</evidence>
<sequence>MWKRTSSKVGISQTNFAIAGRDLSIVLGIKEVGHEEQGIEEPEQHEPHEPRQKHKHVKATTACDVNIFHGEQIQVNEESDSLNSDELDSFYSSSDEEVRPTSRPKKARRKEPDKQISDPKGIKEHDLLGITHMTCLGCHQKGHTVQKCPQKLTKEELVVSRMARGPSINSNKCSKCHLSGHNIRSCPGEQVEKSSMHAEMQQMQARESNMQAEMQHMQARESNVQAKMAYMQAKESNMQAKMTSILPKVQGIH</sequence>
<comment type="caution">
    <text evidence="3">The sequence shown here is derived from an EMBL/GenBank/DDBJ whole genome shotgun (WGS) entry which is preliminary data.</text>
</comment>
<dbReference type="InterPro" id="IPR036875">
    <property type="entry name" value="Znf_CCHC_sf"/>
</dbReference>
<feature type="domain" description="CCHC-type" evidence="2">
    <location>
        <begin position="172"/>
        <end position="188"/>
    </location>
</feature>
<dbReference type="Gene3D" id="4.10.60.10">
    <property type="entry name" value="Zinc finger, CCHC-type"/>
    <property type="match status" value="1"/>
</dbReference>
<dbReference type="EMBL" id="JBJUIK010000012">
    <property type="protein sequence ID" value="KAL3509530.1"/>
    <property type="molecule type" value="Genomic_DNA"/>
</dbReference>
<protein>
    <recommendedName>
        <fullName evidence="2">CCHC-type domain-containing protein</fullName>
    </recommendedName>
</protein>
<feature type="compositionally biased region" description="Basic and acidic residues" evidence="1">
    <location>
        <begin position="110"/>
        <end position="122"/>
    </location>
</feature>
<name>A0ABD2YU38_9GENT</name>
<dbReference type="InterPro" id="IPR001878">
    <property type="entry name" value="Znf_CCHC"/>
</dbReference>
<evidence type="ECO:0000259" key="2">
    <source>
        <dbReference type="SMART" id="SM00343"/>
    </source>
</evidence>
<dbReference type="AlphaFoldDB" id="A0ABD2YU38"/>
<feature type="region of interest" description="Disordered" evidence="1">
    <location>
        <begin position="76"/>
        <end position="122"/>
    </location>
</feature>
<organism evidence="3 4">
    <name type="scientific">Cinchona calisaya</name>
    <dbReference type="NCBI Taxonomy" id="153742"/>
    <lineage>
        <taxon>Eukaryota</taxon>
        <taxon>Viridiplantae</taxon>
        <taxon>Streptophyta</taxon>
        <taxon>Embryophyta</taxon>
        <taxon>Tracheophyta</taxon>
        <taxon>Spermatophyta</taxon>
        <taxon>Magnoliopsida</taxon>
        <taxon>eudicotyledons</taxon>
        <taxon>Gunneridae</taxon>
        <taxon>Pentapetalae</taxon>
        <taxon>asterids</taxon>
        <taxon>lamiids</taxon>
        <taxon>Gentianales</taxon>
        <taxon>Rubiaceae</taxon>
        <taxon>Cinchonoideae</taxon>
        <taxon>Cinchoneae</taxon>
        <taxon>Cinchona</taxon>
    </lineage>
</organism>